<evidence type="ECO:0000313" key="3">
    <source>
        <dbReference type="Proteomes" id="UP000236584"/>
    </source>
</evidence>
<feature type="transmembrane region" description="Helical" evidence="1">
    <location>
        <begin position="224"/>
        <end position="253"/>
    </location>
</feature>
<accession>A0A2I8VNT3</accession>
<protein>
    <recommendedName>
        <fullName evidence="4">Glycerophosphoryl diester phosphodiesterase membrane domain-containing protein</fullName>
    </recommendedName>
</protein>
<keyword evidence="1" id="KW-1133">Transmembrane helix</keyword>
<name>A0A2I8VNT3_9EURY</name>
<dbReference type="EMBL" id="CP026309">
    <property type="protein sequence ID" value="AUV82769.1"/>
    <property type="molecule type" value="Genomic_DNA"/>
</dbReference>
<keyword evidence="1" id="KW-0472">Membrane</keyword>
<dbReference type="KEGG" id="srub:C2R22_14875"/>
<feature type="transmembrane region" description="Helical" evidence="1">
    <location>
        <begin position="79"/>
        <end position="102"/>
    </location>
</feature>
<dbReference type="OrthoDB" id="137652at2157"/>
<keyword evidence="1" id="KW-0812">Transmembrane</keyword>
<dbReference type="RefSeq" id="WP_103426458.1">
    <property type="nucleotide sequence ID" value="NZ_CP026309.1"/>
</dbReference>
<sequence length="337" mass="36150">MTLYALDDIEDAIDATRAFLWPFQRGRWLRLAVVVFFAGGAGGFNPFQFTGSGTPSTSDGPTSPPSTAPDLPSLGGPEIAIIATIAVVLLLLFLGFLFVGSVMEFVFVRSLREEEVTLRGYWRDHWRQGARLFGFRLVLTLLTLGLVVGVLAAVFAPLVLGGNVAALGLLVVAIPVLILVALVGGLLNGFTTMFVVPVMLLEERGVIASWRRFWSTLRGQWKQYLAYLFMSIVLNLAGGILTGLVLLVAALVVGIPLALLGLGGGALLSVSHLAGWTVIGVAVAAFVVAMFVLALLVAVPVQTFLRYYALLVLGDTNETFDAIPERRRALREPEPEG</sequence>
<dbReference type="InterPro" id="IPR055966">
    <property type="entry name" value="DUF7544"/>
</dbReference>
<dbReference type="GeneID" id="35593401"/>
<keyword evidence="3" id="KW-1185">Reference proteome</keyword>
<dbReference type="Pfam" id="PF24400">
    <property type="entry name" value="DUF7544"/>
    <property type="match status" value="1"/>
</dbReference>
<evidence type="ECO:0000256" key="1">
    <source>
        <dbReference type="SAM" id="Phobius"/>
    </source>
</evidence>
<evidence type="ECO:0000313" key="2">
    <source>
        <dbReference type="EMBL" id="AUV82769.1"/>
    </source>
</evidence>
<feature type="transmembrane region" description="Helical" evidence="1">
    <location>
        <begin position="273"/>
        <end position="299"/>
    </location>
</feature>
<feature type="transmembrane region" description="Helical" evidence="1">
    <location>
        <begin position="28"/>
        <end position="47"/>
    </location>
</feature>
<dbReference type="Proteomes" id="UP000236584">
    <property type="component" value="Chromosome"/>
</dbReference>
<evidence type="ECO:0008006" key="4">
    <source>
        <dbReference type="Google" id="ProtNLM"/>
    </source>
</evidence>
<organism evidence="2 3">
    <name type="scientific">Salinigranum rubrum</name>
    <dbReference type="NCBI Taxonomy" id="755307"/>
    <lineage>
        <taxon>Archaea</taxon>
        <taxon>Methanobacteriati</taxon>
        <taxon>Methanobacteriota</taxon>
        <taxon>Stenosarchaea group</taxon>
        <taxon>Halobacteria</taxon>
        <taxon>Halobacteriales</taxon>
        <taxon>Haloferacaceae</taxon>
        <taxon>Salinigranum</taxon>
    </lineage>
</organism>
<reference evidence="2 3" key="1">
    <citation type="submission" date="2018-01" db="EMBL/GenBank/DDBJ databases">
        <title>Complete genome sequence of Salinigranum rubrum GX10T, an extremely halophilic archaeon isolated from a marine solar saltern.</title>
        <authorList>
            <person name="Han S."/>
        </authorList>
    </citation>
    <scope>NUCLEOTIDE SEQUENCE [LARGE SCALE GENOMIC DNA]</scope>
    <source>
        <strain evidence="2 3">GX10</strain>
    </source>
</reference>
<gene>
    <name evidence="2" type="ORF">C2R22_14875</name>
</gene>
<proteinExistence type="predicted"/>
<dbReference type="AlphaFoldDB" id="A0A2I8VNT3"/>
<feature type="transmembrane region" description="Helical" evidence="1">
    <location>
        <begin position="164"/>
        <end position="187"/>
    </location>
</feature>
<feature type="transmembrane region" description="Helical" evidence="1">
    <location>
        <begin position="133"/>
        <end position="158"/>
    </location>
</feature>